<dbReference type="InterPro" id="IPR032675">
    <property type="entry name" value="LRR_dom_sf"/>
</dbReference>
<dbReference type="EnsemblPlants" id="QL03p032024:mrna">
    <property type="protein sequence ID" value="QL03p032024:mrna"/>
    <property type="gene ID" value="QL03p032024"/>
</dbReference>
<feature type="coiled-coil region" evidence="1">
    <location>
        <begin position="171"/>
        <end position="198"/>
    </location>
</feature>
<dbReference type="PANTHER" id="PTHR34145:SF28">
    <property type="entry name" value="F-BOX DOMAIN-CONTAINING PROTEIN"/>
    <property type="match status" value="1"/>
</dbReference>
<proteinExistence type="predicted"/>
<name>A0A7N2L6U6_QUELO</name>
<evidence type="ECO:0000259" key="2">
    <source>
        <dbReference type="Pfam" id="PF23622"/>
    </source>
</evidence>
<evidence type="ECO:0000256" key="1">
    <source>
        <dbReference type="SAM" id="Coils"/>
    </source>
</evidence>
<dbReference type="AlphaFoldDB" id="A0A7N2L6U6"/>
<accession>A0A7N2L6U6</accession>
<dbReference type="Proteomes" id="UP000594261">
    <property type="component" value="Chromosome 3"/>
</dbReference>
<keyword evidence="4" id="KW-1185">Reference proteome</keyword>
<dbReference type="PANTHER" id="PTHR34145">
    <property type="entry name" value="OS02G0105600 PROTEIN"/>
    <property type="match status" value="1"/>
</dbReference>
<dbReference type="InParanoid" id="A0A7N2L6U6"/>
<dbReference type="InterPro" id="IPR053772">
    <property type="entry name" value="At1g61320/At1g61330-like"/>
</dbReference>
<reference evidence="3" key="2">
    <citation type="submission" date="2021-01" db="UniProtKB">
        <authorList>
            <consortium name="EnsemblPlants"/>
        </authorList>
    </citation>
    <scope>IDENTIFICATION</scope>
</reference>
<dbReference type="Gramene" id="QL03p032024:mrna">
    <property type="protein sequence ID" value="QL03p032024:mrna"/>
    <property type="gene ID" value="QL03p032024"/>
</dbReference>
<organism evidence="3 4">
    <name type="scientific">Quercus lobata</name>
    <name type="common">Valley oak</name>
    <dbReference type="NCBI Taxonomy" id="97700"/>
    <lineage>
        <taxon>Eukaryota</taxon>
        <taxon>Viridiplantae</taxon>
        <taxon>Streptophyta</taxon>
        <taxon>Embryophyta</taxon>
        <taxon>Tracheophyta</taxon>
        <taxon>Spermatophyta</taxon>
        <taxon>Magnoliopsida</taxon>
        <taxon>eudicotyledons</taxon>
        <taxon>Gunneridae</taxon>
        <taxon>Pentapetalae</taxon>
        <taxon>rosids</taxon>
        <taxon>fabids</taxon>
        <taxon>Fagales</taxon>
        <taxon>Fagaceae</taxon>
        <taxon>Quercus</taxon>
    </lineage>
</organism>
<sequence length="431" mass="48930">MEVLKHLVPKVLEPNGYEGRQQEKSGYSEKVKGLLYFCGKSLESRHKQRLTIREFIFTHGLDKWSLNSRVDCWINYVVKSDVKKLSLHFAAGYYDLPSVLVAKSITVLILRQCKLDANCGDINLPFLKKLSLSYVDADDKTIQKLVAGSPVIEDMKFLKCHGLKSIKFSGLIKAKSIEVELNDDLERLELEASNLCRVVISQTKQCEINLLSSNNVRMLTLSAPNITDKWLHNHFSQLPLIEYLSIYSRTLERLKISIHSLKTLYLMHWGSLIEVDIDTPNLCKFTYCGRNVIPFSSNALALSEVTYQMLKPPLDIAPWNVEKIEFLTKLGKSKQLTLTSTSAKDLVIPKKLRDSLPSPPYNVKQLKVEISQPRTGQEIVELVDSLLWISPLPEILIILHRINMEPWMTFKLQLGLVRAIAPSVAMALAEA</sequence>
<reference evidence="3 4" key="1">
    <citation type="journal article" date="2016" name="G3 (Bethesda)">
        <title>First Draft Assembly and Annotation of the Genome of a California Endemic Oak Quercus lobata Nee (Fagaceae).</title>
        <authorList>
            <person name="Sork V.L."/>
            <person name="Fitz-Gibbon S.T."/>
            <person name="Puiu D."/>
            <person name="Crepeau M."/>
            <person name="Gugger P.F."/>
            <person name="Sherman R."/>
            <person name="Stevens K."/>
            <person name="Langley C.H."/>
            <person name="Pellegrini M."/>
            <person name="Salzberg S.L."/>
        </authorList>
    </citation>
    <scope>NUCLEOTIDE SEQUENCE [LARGE SCALE GENOMIC DNA]</scope>
    <source>
        <strain evidence="3 4">cv. SW786</strain>
    </source>
</reference>
<dbReference type="SUPFAM" id="SSF52058">
    <property type="entry name" value="L domain-like"/>
    <property type="match status" value="1"/>
</dbReference>
<dbReference type="EMBL" id="LRBV02000003">
    <property type="status" value="NOT_ANNOTATED_CDS"/>
    <property type="molecule type" value="Genomic_DNA"/>
</dbReference>
<evidence type="ECO:0000313" key="4">
    <source>
        <dbReference type="Proteomes" id="UP000594261"/>
    </source>
</evidence>
<dbReference type="Pfam" id="PF23622">
    <property type="entry name" value="LRR_At1g61320_AtMIF1"/>
    <property type="match status" value="1"/>
</dbReference>
<keyword evidence="1" id="KW-0175">Coiled coil</keyword>
<evidence type="ECO:0000313" key="3">
    <source>
        <dbReference type="EnsemblPlants" id="QL03p032024:mrna"/>
    </source>
</evidence>
<protein>
    <recommendedName>
        <fullName evidence="2">At1g61320/AtMIF1 LRR domain-containing protein</fullName>
    </recommendedName>
</protein>
<dbReference type="InterPro" id="IPR055357">
    <property type="entry name" value="LRR_At1g61320_AtMIF1"/>
</dbReference>
<dbReference type="Gene3D" id="3.80.10.10">
    <property type="entry name" value="Ribonuclease Inhibitor"/>
    <property type="match status" value="1"/>
</dbReference>
<feature type="domain" description="At1g61320/AtMIF1 LRR" evidence="2">
    <location>
        <begin position="65"/>
        <end position="249"/>
    </location>
</feature>